<gene>
    <name evidence="2" type="ORF">CF168_16200</name>
</gene>
<dbReference type="KEGG" id="sbj:CF168_16200"/>
<dbReference type="InterPro" id="IPR046603">
    <property type="entry name" value="DUF6662"/>
</dbReference>
<reference evidence="2 3" key="1">
    <citation type="submission" date="2017-07" db="EMBL/GenBank/DDBJ databases">
        <title>Phenotypical and genomic characterization of a clinical isolate of Shewanella bicestrii sp. nov. producing an extended-spectrum beta-lactamase and a new oxacillinase variant.</title>
        <authorList>
            <person name="Jousset A.B."/>
            <person name="Bonnin R.A."/>
            <person name="Girlich D."/>
            <person name="Dabos L."/>
            <person name="Potron A."/>
            <person name="Dortet L."/>
            <person name="Glaser P."/>
            <person name="Naas T."/>
        </authorList>
    </citation>
    <scope>NUCLEOTIDE SEQUENCE [LARGE SCALE GENOMIC DNA]</scope>
    <source>
        <strain evidence="2 3">JAB-1</strain>
    </source>
</reference>
<dbReference type="AlphaFoldDB" id="A0A220UPW7"/>
<dbReference type="EMBL" id="CP022358">
    <property type="protein sequence ID" value="ASK70264.1"/>
    <property type="molecule type" value="Genomic_DNA"/>
</dbReference>
<sequence>MRTSSRHRLSVVAASVLTLGISHTATAGEDLFGYVKGAEAMPKEAIELYQKVTLRNDKGQGTYRGINYETELEYGVTDKFAVSGSAKFMSLDTSGLIIDGYLPKEKNIGFATSGAEVGLSYMFLSPAKDDIGLSMTASLDYDWIDVHSGQDKDTLSLDLGLQTQKYMLEGELIWVGNLGMESTYADRAPIANLPEDFDWSTDPEMELELKMGTGLSYRFAPNWFISAEVLFETEFETEIGQERWSFFAGPSLHYGSADWWATLTWLPQLSGGGEQYEGQKDTSLHLIEKTEQEVRLKVAFNF</sequence>
<feature type="signal peptide" evidence="1">
    <location>
        <begin position="1"/>
        <end position="27"/>
    </location>
</feature>
<name>A0A220UPW7_9GAMM</name>
<organism evidence="2 3">
    <name type="scientific">Shewanella bicestrii</name>
    <dbReference type="NCBI Taxonomy" id="2018305"/>
    <lineage>
        <taxon>Bacteria</taxon>
        <taxon>Pseudomonadati</taxon>
        <taxon>Pseudomonadota</taxon>
        <taxon>Gammaproteobacteria</taxon>
        <taxon>Alteromonadales</taxon>
        <taxon>Shewanellaceae</taxon>
        <taxon>Shewanella</taxon>
    </lineage>
</organism>
<evidence type="ECO:0008006" key="4">
    <source>
        <dbReference type="Google" id="ProtNLM"/>
    </source>
</evidence>
<evidence type="ECO:0000313" key="3">
    <source>
        <dbReference type="Proteomes" id="UP000198367"/>
    </source>
</evidence>
<protein>
    <recommendedName>
        <fullName evidence="4">Porin</fullName>
    </recommendedName>
</protein>
<dbReference type="Proteomes" id="UP000198367">
    <property type="component" value="Chromosome"/>
</dbReference>
<feature type="chain" id="PRO_5012465643" description="Porin" evidence="1">
    <location>
        <begin position="28"/>
        <end position="302"/>
    </location>
</feature>
<dbReference type="RefSeq" id="WP_089068334.1">
    <property type="nucleotide sequence ID" value="NZ_CP022358.1"/>
</dbReference>
<evidence type="ECO:0000256" key="1">
    <source>
        <dbReference type="SAM" id="SignalP"/>
    </source>
</evidence>
<proteinExistence type="predicted"/>
<dbReference type="Pfam" id="PF20367">
    <property type="entry name" value="DUF6662"/>
    <property type="match status" value="1"/>
</dbReference>
<evidence type="ECO:0000313" key="2">
    <source>
        <dbReference type="EMBL" id="ASK70264.1"/>
    </source>
</evidence>
<accession>A0A220UPW7</accession>
<keyword evidence="3" id="KW-1185">Reference proteome</keyword>
<keyword evidence="1" id="KW-0732">Signal</keyword>